<dbReference type="AlphaFoldDB" id="A0A2N0QS20"/>
<protein>
    <submittedName>
        <fullName evidence="1">Uncharacterized protein</fullName>
    </submittedName>
</protein>
<reference evidence="1 2" key="1">
    <citation type="submission" date="2017-10" db="EMBL/GenBank/DDBJ databases">
        <title>Extensive intraspecific genome diversity in a model arbuscular mycorrhizal fungus.</title>
        <authorList>
            <person name="Chen E.C.H."/>
            <person name="Morin E."/>
            <person name="Baudet D."/>
            <person name="Noel J."/>
            <person name="Ndikumana S."/>
            <person name="Charron P."/>
            <person name="St-Onge C."/>
            <person name="Giorgi J."/>
            <person name="Grigoriev I.V."/>
            <person name="Roux C."/>
            <person name="Martin F.M."/>
            <person name="Corradi N."/>
        </authorList>
    </citation>
    <scope>NUCLEOTIDE SEQUENCE [LARGE SCALE GENOMIC DNA]</scope>
    <source>
        <strain evidence="1 2">A1</strain>
    </source>
</reference>
<comment type="caution">
    <text evidence="1">The sequence shown here is derived from an EMBL/GenBank/DDBJ whole genome shotgun (WGS) entry which is preliminary data.</text>
</comment>
<evidence type="ECO:0000313" key="1">
    <source>
        <dbReference type="EMBL" id="PKC53834.1"/>
    </source>
</evidence>
<sequence>MVEYFVKQLRGLLIIGIQEKVFKDAVKEFVLEIKELTYKFIWIQRCEENTALIQIHLSTGQAIRENFSSSTKFLIYLDEYLMKNEPNGADVGLAQNTSLNGYFVTTTVTVSNEIKDYKYFKISNRRLEIESDDNDTDDDDDDSEAMMVVVKDM</sequence>
<name>A0A2N0QS20_9GLOM</name>
<accession>A0A2N0QS20</accession>
<dbReference type="Proteomes" id="UP000232688">
    <property type="component" value="Unassembled WGS sequence"/>
</dbReference>
<reference evidence="1 2" key="2">
    <citation type="submission" date="2017-10" db="EMBL/GenBank/DDBJ databases">
        <title>Genome analyses suggest a sexual origin of heterokaryosis in a supposedly ancient asexual fungus.</title>
        <authorList>
            <person name="Corradi N."/>
            <person name="Sedzielewska K."/>
            <person name="Noel J."/>
            <person name="Charron P."/>
            <person name="Farinelli L."/>
            <person name="Marton T."/>
            <person name="Kruger M."/>
            <person name="Pelin A."/>
            <person name="Brachmann A."/>
            <person name="Corradi N."/>
        </authorList>
    </citation>
    <scope>NUCLEOTIDE SEQUENCE [LARGE SCALE GENOMIC DNA]</scope>
    <source>
        <strain evidence="1 2">A1</strain>
    </source>
</reference>
<evidence type="ECO:0000313" key="2">
    <source>
        <dbReference type="Proteomes" id="UP000232688"/>
    </source>
</evidence>
<dbReference type="VEuPathDB" id="FungiDB:RhiirA1_478480"/>
<gene>
    <name evidence="1" type="ORF">RhiirA1_478480</name>
</gene>
<organism evidence="1 2">
    <name type="scientific">Rhizophagus irregularis</name>
    <dbReference type="NCBI Taxonomy" id="588596"/>
    <lineage>
        <taxon>Eukaryota</taxon>
        <taxon>Fungi</taxon>
        <taxon>Fungi incertae sedis</taxon>
        <taxon>Mucoromycota</taxon>
        <taxon>Glomeromycotina</taxon>
        <taxon>Glomeromycetes</taxon>
        <taxon>Glomerales</taxon>
        <taxon>Glomeraceae</taxon>
        <taxon>Rhizophagus</taxon>
    </lineage>
</organism>
<proteinExistence type="predicted"/>
<dbReference type="EMBL" id="LLXH01003791">
    <property type="protein sequence ID" value="PKC53834.1"/>
    <property type="molecule type" value="Genomic_DNA"/>
</dbReference>
<dbReference type="VEuPathDB" id="FungiDB:FUN_006371"/>